<organism evidence="2 3">
    <name type="scientific">Nelumbo nucifera</name>
    <name type="common">Sacred lotus</name>
    <dbReference type="NCBI Taxonomy" id="4432"/>
    <lineage>
        <taxon>Eukaryota</taxon>
        <taxon>Viridiplantae</taxon>
        <taxon>Streptophyta</taxon>
        <taxon>Embryophyta</taxon>
        <taxon>Tracheophyta</taxon>
        <taxon>Spermatophyta</taxon>
        <taxon>Magnoliopsida</taxon>
        <taxon>Proteales</taxon>
        <taxon>Nelumbonaceae</taxon>
        <taxon>Nelumbo</taxon>
    </lineage>
</organism>
<evidence type="ECO:0000256" key="1">
    <source>
        <dbReference type="SAM" id="Phobius"/>
    </source>
</evidence>
<gene>
    <name evidence="2" type="ORF">HUJ06_020155</name>
</gene>
<evidence type="ECO:0000313" key="2">
    <source>
        <dbReference type="EMBL" id="DAD18692.1"/>
    </source>
</evidence>
<keyword evidence="1" id="KW-0472">Membrane</keyword>
<name>A0A822XFL6_NELNU</name>
<sequence length="54" mass="6403">MFWFHIYGLPLEYLMVLVVLNITARIGKPFPLTLEETKKWSKFVSLIKKVVQVH</sequence>
<protein>
    <submittedName>
        <fullName evidence="2">Uncharacterized protein</fullName>
    </submittedName>
</protein>
<accession>A0A822XFL6</accession>
<keyword evidence="1" id="KW-1133">Transmembrane helix</keyword>
<reference evidence="2 3" key="1">
    <citation type="journal article" date="2020" name="Mol. Biol. Evol.">
        <title>Distinct Expression and Methylation Patterns for Genes with Different Fates following a Single Whole-Genome Duplication in Flowering Plants.</title>
        <authorList>
            <person name="Shi T."/>
            <person name="Rahmani R.S."/>
            <person name="Gugger P.F."/>
            <person name="Wang M."/>
            <person name="Li H."/>
            <person name="Zhang Y."/>
            <person name="Li Z."/>
            <person name="Wang Q."/>
            <person name="Van de Peer Y."/>
            <person name="Marchal K."/>
            <person name="Chen J."/>
        </authorList>
    </citation>
    <scope>NUCLEOTIDE SEQUENCE [LARGE SCALE GENOMIC DNA]</scope>
    <source>
        <tissue evidence="2">Leaf</tissue>
    </source>
</reference>
<evidence type="ECO:0000313" key="3">
    <source>
        <dbReference type="Proteomes" id="UP000607653"/>
    </source>
</evidence>
<dbReference type="EMBL" id="DUZY01000001">
    <property type="protein sequence ID" value="DAD18692.1"/>
    <property type="molecule type" value="Genomic_DNA"/>
</dbReference>
<feature type="transmembrane region" description="Helical" evidence="1">
    <location>
        <begin position="6"/>
        <end position="24"/>
    </location>
</feature>
<dbReference type="Proteomes" id="UP000607653">
    <property type="component" value="Unassembled WGS sequence"/>
</dbReference>
<dbReference type="AlphaFoldDB" id="A0A822XFL6"/>
<proteinExistence type="predicted"/>
<keyword evidence="1" id="KW-0812">Transmembrane</keyword>
<keyword evidence="3" id="KW-1185">Reference proteome</keyword>
<comment type="caution">
    <text evidence="2">The sequence shown here is derived from an EMBL/GenBank/DDBJ whole genome shotgun (WGS) entry which is preliminary data.</text>
</comment>